<accession>A0A0R2LFK8</accession>
<gene>
    <name evidence="1" type="ORF">IV57_GL001337</name>
</gene>
<dbReference type="EMBL" id="JQCF01000027">
    <property type="protein sequence ID" value="KRN97994.1"/>
    <property type="molecule type" value="Genomic_DNA"/>
</dbReference>
<name>A0A0R2LFK8_9LACO</name>
<keyword evidence="2" id="KW-1185">Reference proteome</keyword>
<comment type="caution">
    <text evidence="1">The sequence shown here is derived from an EMBL/GenBank/DDBJ whole genome shotgun (WGS) entry which is preliminary data.</text>
</comment>
<sequence>MEDDFMRKLRYALLVLVGVLFVSFLTGCHKEIKGQFIGEGSNNYIVIKVDNNKGEAQKIPNSTLRAMANGSDTENVSVDKGKITIGSDTYGYKIQNKNVVLDNGVTLYAEKSDEAKRIQNKMSSAVNNGGL</sequence>
<dbReference type="STRING" id="993692.IV57_GL001337"/>
<evidence type="ECO:0000313" key="2">
    <source>
        <dbReference type="Proteomes" id="UP000051006"/>
    </source>
</evidence>
<evidence type="ECO:0000313" key="1">
    <source>
        <dbReference type="EMBL" id="KRN97994.1"/>
    </source>
</evidence>
<reference evidence="1 2" key="1">
    <citation type="journal article" date="2015" name="Genome Announc.">
        <title>Expanding the biotechnology potential of lactobacilli through comparative genomics of 213 strains and associated genera.</title>
        <authorList>
            <person name="Sun Z."/>
            <person name="Harris H.M."/>
            <person name="McCann A."/>
            <person name="Guo C."/>
            <person name="Argimon S."/>
            <person name="Zhang W."/>
            <person name="Yang X."/>
            <person name="Jeffery I.B."/>
            <person name="Cooney J.C."/>
            <person name="Kagawa T.F."/>
            <person name="Liu W."/>
            <person name="Song Y."/>
            <person name="Salvetti E."/>
            <person name="Wrobel A."/>
            <person name="Rasinkangas P."/>
            <person name="Parkhill J."/>
            <person name="Rea M.C."/>
            <person name="O'Sullivan O."/>
            <person name="Ritari J."/>
            <person name="Douillard F.P."/>
            <person name="Paul Ross R."/>
            <person name="Yang R."/>
            <person name="Briner A.E."/>
            <person name="Felis G.E."/>
            <person name="de Vos W.M."/>
            <person name="Barrangou R."/>
            <person name="Klaenhammer T.R."/>
            <person name="Caufield P.W."/>
            <person name="Cui Y."/>
            <person name="Zhang H."/>
            <person name="O'Toole P.W."/>
        </authorList>
    </citation>
    <scope>NUCLEOTIDE SEQUENCE [LARGE SCALE GENOMIC DNA]</scope>
    <source>
        <strain evidence="1 2">DSM 24716</strain>
    </source>
</reference>
<dbReference type="Proteomes" id="UP000051006">
    <property type="component" value="Unassembled WGS sequence"/>
</dbReference>
<proteinExistence type="predicted"/>
<dbReference type="AlphaFoldDB" id="A0A0R2LFK8"/>
<organism evidence="1 2">
    <name type="scientific">Companilactobacillus kimchiensis</name>
    <dbReference type="NCBI Taxonomy" id="993692"/>
    <lineage>
        <taxon>Bacteria</taxon>
        <taxon>Bacillati</taxon>
        <taxon>Bacillota</taxon>
        <taxon>Bacilli</taxon>
        <taxon>Lactobacillales</taxon>
        <taxon>Lactobacillaceae</taxon>
        <taxon>Companilactobacillus</taxon>
    </lineage>
</organism>
<dbReference type="PROSITE" id="PS51257">
    <property type="entry name" value="PROKAR_LIPOPROTEIN"/>
    <property type="match status" value="1"/>
</dbReference>
<protein>
    <recommendedName>
        <fullName evidence="3">Lipoprotein</fullName>
    </recommendedName>
</protein>
<evidence type="ECO:0008006" key="3">
    <source>
        <dbReference type="Google" id="ProtNLM"/>
    </source>
</evidence>
<dbReference type="PATRIC" id="fig|993692.3.peg.1357"/>